<dbReference type="Pfam" id="PF13560">
    <property type="entry name" value="HTH_31"/>
    <property type="match status" value="1"/>
</dbReference>
<dbReference type="HOGENOM" id="CLU_057862_1_1_11"/>
<dbReference type="PANTHER" id="PTHR35010">
    <property type="entry name" value="BLL4672 PROTEIN-RELATED"/>
    <property type="match status" value="1"/>
</dbReference>
<dbReference type="Gene3D" id="3.30.450.180">
    <property type="match status" value="1"/>
</dbReference>
<feature type="domain" description="HTH cro/C1-type" evidence="1">
    <location>
        <begin position="30"/>
        <end position="81"/>
    </location>
</feature>
<proteinExistence type="predicted"/>
<dbReference type="InterPro" id="IPR001387">
    <property type="entry name" value="Cro/C1-type_HTH"/>
</dbReference>
<sequence>MDRLELAHVLKAARARVAPEEVGLAAGPRRRVAGLRREEVAQLAGLSVEYVVRLEQGRGPRPSTQVLTALTQALRLERDERDQVFRLAGSAPPLAGGVEMSLRPSVLRLLQRLADLPALVLSAKGDVLAHTPMAGALLGDLSQWPEERRNIIWQRFLGSGYARVAIDPEEDEASAQQSVGLLRTALSRYPDDPDLRALIEELISGSERFWSMWEEGRSTVHRSTRKTIDHPDVGRLVLDCDTLLLPDTDQSMIVYSAAAGTREASALDMLRVTGAERMGVGS</sequence>
<dbReference type="Pfam" id="PF17765">
    <property type="entry name" value="MLTR_LBD"/>
    <property type="match status" value="1"/>
</dbReference>
<protein>
    <submittedName>
        <fullName evidence="2">Helix-turn-helix domain protein</fullName>
    </submittedName>
    <submittedName>
        <fullName evidence="3">Transcriptional regulator with XRE-family HTH domain</fullName>
    </submittedName>
</protein>
<dbReference type="InterPro" id="IPR041413">
    <property type="entry name" value="MLTR_LBD"/>
</dbReference>
<keyword evidence="4" id="KW-1185">Reference proteome</keyword>
<dbReference type="SMART" id="SM00530">
    <property type="entry name" value="HTH_XRE"/>
    <property type="match status" value="1"/>
</dbReference>
<dbReference type="RefSeq" id="WP_044576438.1">
    <property type="nucleotide sequence ID" value="NZ_BAABDR010000060.1"/>
</dbReference>
<accession>A0A061A530</accession>
<name>A0A061A530_9ACTN</name>
<dbReference type="Gene3D" id="1.10.260.40">
    <property type="entry name" value="lambda repressor-like DNA-binding domains"/>
    <property type="match status" value="1"/>
</dbReference>
<evidence type="ECO:0000259" key="1">
    <source>
        <dbReference type="PROSITE" id="PS50943"/>
    </source>
</evidence>
<dbReference type="GO" id="GO:0003677">
    <property type="term" value="F:DNA binding"/>
    <property type="evidence" value="ECO:0007669"/>
    <property type="project" value="InterPro"/>
</dbReference>
<evidence type="ECO:0000313" key="3">
    <source>
        <dbReference type="EMBL" id="MBP2059508.1"/>
    </source>
</evidence>
<evidence type="ECO:0000313" key="4">
    <source>
        <dbReference type="Proteomes" id="UP000756710"/>
    </source>
</evidence>
<reference evidence="3 4" key="2">
    <citation type="submission" date="2021-03" db="EMBL/GenBank/DDBJ databases">
        <title>Genomic Encyclopedia of Type Strains, Phase IV (KMG-IV): sequencing the most valuable type-strain genomes for metagenomic binning, comparative biology and taxonomic classification.</title>
        <authorList>
            <person name="Goeker M."/>
        </authorList>
    </citation>
    <scope>NUCLEOTIDE SEQUENCE [LARGE SCALE GENOMIC DNA]</scope>
    <source>
        <strain evidence="3 4">DSM 41954</strain>
    </source>
</reference>
<organism evidence="2">
    <name type="scientific">Streptomyces iranensis</name>
    <dbReference type="NCBI Taxonomy" id="576784"/>
    <lineage>
        <taxon>Bacteria</taxon>
        <taxon>Bacillati</taxon>
        <taxon>Actinomycetota</taxon>
        <taxon>Actinomycetes</taxon>
        <taxon>Kitasatosporales</taxon>
        <taxon>Streptomycetaceae</taxon>
        <taxon>Streptomyces</taxon>
        <taxon>Streptomyces violaceusniger group</taxon>
    </lineage>
</organism>
<gene>
    <name evidence="3" type="ORF">J2Z30_000504</name>
    <name evidence="2" type="ORF">SIRAN7038</name>
</gene>
<dbReference type="InterPro" id="IPR010982">
    <property type="entry name" value="Lambda_DNA-bd_dom_sf"/>
</dbReference>
<dbReference type="PANTHER" id="PTHR35010:SF2">
    <property type="entry name" value="BLL4672 PROTEIN"/>
    <property type="match status" value="1"/>
</dbReference>
<reference evidence="2" key="1">
    <citation type="submission" date="2014-05" db="EMBL/GenBank/DDBJ databases">
        <authorList>
            <person name="Horn Fabian"/>
        </authorList>
    </citation>
    <scope>NUCLEOTIDE SEQUENCE</scope>
</reference>
<dbReference type="EMBL" id="LK022848">
    <property type="protein sequence ID" value="CDR10697.1"/>
    <property type="molecule type" value="Genomic_DNA"/>
</dbReference>
<dbReference type="SUPFAM" id="SSF47413">
    <property type="entry name" value="lambda repressor-like DNA-binding domains"/>
    <property type="match status" value="1"/>
</dbReference>
<evidence type="ECO:0000313" key="2">
    <source>
        <dbReference type="EMBL" id="CDR10697.1"/>
    </source>
</evidence>
<dbReference type="PROSITE" id="PS50943">
    <property type="entry name" value="HTH_CROC1"/>
    <property type="match status" value="1"/>
</dbReference>
<dbReference type="CDD" id="cd00093">
    <property type="entry name" value="HTH_XRE"/>
    <property type="match status" value="1"/>
</dbReference>
<dbReference type="AlphaFoldDB" id="A0A061A530"/>
<dbReference type="Proteomes" id="UP000756710">
    <property type="component" value="Unassembled WGS sequence"/>
</dbReference>
<dbReference type="EMBL" id="JAGGLR010000001">
    <property type="protein sequence ID" value="MBP2059508.1"/>
    <property type="molecule type" value="Genomic_DNA"/>
</dbReference>